<accession>X0YRR1</accession>
<gene>
    <name evidence="1" type="ORF">S01H4_17098</name>
</gene>
<sequence>MTKEEIKQVDAEAKKMLAPENQLKHIFRIAKLFKQIGIKKENKRIGDVIDNSVFEFTGKWTGDEK</sequence>
<dbReference type="AlphaFoldDB" id="X0YRR1"/>
<comment type="caution">
    <text evidence="1">The sequence shown here is derived from an EMBL/GenBank/DDBJ whole genome shotgun (WGS) entry which is preliminary data.</text>
</comment>
<dbReference type="EMBL" id="BART01007518">
    <property type="protein sequence ID" value="GAG59094.1"/>
    <property type="molecule type" value="Genomic_DNA"/>
</dbReference>
<organism evidence="1">
    <name type="scientific">marine sediment metagenome</name>
    <dbReference type="NCBI Taxonomy" id="412755"/>
    <lineage>
        <taxon>unclassified sequences</taxon>
        <taxon>metagenomes</taxon>
        <taxon>ecological metagenomes</taxon>
    </lineage>
</organism>
<protein>
    <submittedName>
        <fullName evidence="1">Uncharacterized protein</fullName>
    </submittedName>
</protein>
<proteinExistence type="predicted"/>
<name>X0YRR1_9ZZZZ</name>
<reference evidence="1" key="1">
    <citation type="journal article" date="2014" name="Front. Microbiol.">
        <title>High frequency of phylogenetically diverse reductive dehalogenase-homologous genes in deep subseafloor sedimentary metagenomes.</title>
        <authorList>
            <person name="Kawai M."/>
            <person name="Futagami T."/>
            <person name="Toyoda A."/>
            <person name="Takaki Y."/>
            <person name="Nishi S."/>
            <person name="Hori S."/>
            <person name="Arai W."/>
            <person name="Tsubouchi T."/>
            <person name="Morono Y."/>
            <person name="Uchiyama I."/>
            <person name="Ito T."/>
            <person name="Fujiyama A."/>
            <person name="Inagaki F."/>
            <person name="Takami H."/>
        </authorList>
    </citation>
    <scope>NUCLEOTIDE SEQUENCE</scope>
    <source>
        <strain evidence="1">Expedition CK06-06</strain>
    </source>
</reference>
<evidence type="ECO:0000313" key="1">
    <source>
        <dbReference type="EMBL" id="GAG59094.1"/>
    </source>
</evidence>
<feature type="non-terminal residue" evidence="1">
    <location>
        <position position="65"/>
    </location>
</feature>